<dbReference type="Proteomes" id="UP000237000">
    <property type="component" value="Unassembled WGS sequence"/>
</dbReference>
<dbReference type="InParanoid" id="A0A2P5BFU0"/>
<organism evidence="1 2">
    <name type="scientific">Trema orientale</name>
    <name type="common">Charcoal tree</name>
    <name type="synonym">Celtis orientalis</name>
    <dbReference type="NCBI Taxonomy" id="63057"/>
    <lineage>
        <taxon>Eukaryota</taxon>
        <taxon>Viridiplantae</taxon>
        <taxon>Streptophyta</taxon>
        <taxon>Embryophyta</taxon>
        <taxon>Tracheophyta</taxon>
        <taxon>Spermatophyta</taxon>
        <taxon>Magnoliopsida</taxon>
        <taxon>eudicotyledons</taxon>
        <taxon>Gunneridae</taxon>
        <taxon>Pentapetalae</taxon>
        <taxon>rosids</taxon>
        <taxon>fabids</taxon>
        <taxon>Rosales</taxon>
        <taxon>Cannabaceae</taxon>
        <taxon>Trema</taxon>
    </lineage>
</organism>
<protein>
    <submittedName>
        <fullName evidence="1">Uncharacterized protein</fullName>
    </submittedName>
</protein>
<gene>
    <name evidence="1" type="ORF">TorRG33x02_322890</name>
</gene>
<dbReference type="EMBL" id="JXTC01000532">
    <property type="protein sequence ID" value="PON47626.1"/>
    <property type="molecule type" value="Genomic_DNA"/>
</dbReference>
<sequence length="101" mass="12024">MAANKISQWQKMLTRTDILEQLEVPKAFEEEITPKLGQSRVLILYDGRTHFRNECHYMELPPLEMNVEEDDVKRKKGYLVEEVRTEHLQHILLPFFQRAAN</sequence>
<reference evidence="2" key="1">
    <citation type="submission" date="2016-06" db="EMBL/GenBank/DDBJ databases">
        <title>Parallel loss of symbiosis genes in relatives of nitrogen-fixing non-legume Parasponia.</title>
        <authorList>
            <person name="Van Velzen R."/>
            <person name="Holmer R."/>
            <person name="Bu F."/>
            <person name="Rutten L."/>
            <person name="Van Zeijl A."/>
            <person name="Liu W."/>
            <person name="Santuari L."/>
            <person name="Cao Q."/>
            <person name="Sharma T."/>
            <person name="Shen D."/>
            <person name="Roswanjaya Y."/>
            <person name="Wardhani T."/>
            <person name="Kalhor M.S."/>
            <person name="Jansen J."/>
            <person name="Van den Hoogen J."/>
            <person name="Gungor B."/>
            <person name="Hartog M."/>
            <person name="Hontelez J."/>
            <person name="Verver J."/>
            <person name="Yang W.-C."/>
            <person name="Schijlen E."/>
            <person name="Repin R."/>
            <person name="Schilthuizen M."/>
            <person name="Schranz E."/>
            <person name="Heidstra R."/>
            <person name="Miyata K."/>
            <person name="Fedorova E."/>
            <person name="Kohlen W."/>
            <person name="Bisseling T."/>
            <person name="Smit S."/>
            <person name="Geurts R."/>
        </authorList>
    </citation>
    <scope>NUCLEOTIDE SEQUENCE [LARGE SCALE GENOMIC DNA]</scope>
    <source>
        <strain evidence="2">cv. RG33-2</strain>
    </source>
</reference>
<keyword evidence="2" id="KW-1185">Reference proteome</keyword>
<comment type="caution">
    <text evidence="1">The sequence shown here is derived from an EMBL/GenBank/DDBJ whole genome shotgun (WGS) entry which is preliminary data.</text>
</comment>
<evidence type="ECO:0000313" key="2">
    <source>
        <dbReference type="Proteomes" id="UP000237000"/>
    </source>
</evidence>
<evidence type="ECO:0000313" key="1">
    <source>
        <dbReference type="EMBL" id="PON47626.1"/>
    </source>
</evidence>
<dbReference type="OrthoDB" id="10367093at2759"/>
<proteinExistence type="predicted"/>
<name>A0A2P5BFU0_TREOI</name>
<accession>A0A2P5BFU0</accession>
<dbReference type="AlphaFoldDB" id="A0A2P5BFU0"/>